<protein>
    <recommendedName>
        <fullName evidence="4">Craniofacial development protein 2-like</fullName>
    </recommendedName>
</protein>
<keyword evidence="3" id="KW-1185">Reference proteome</keyword>
<dbReference type="InterPro" id="IPR027124">
    <property type="entry name" value="Swc5/CFDP1/2"/>
</dbReference>
<feature type="compositionally biased region" description="Basic and acidic residues" evidence="1">
    <location>
        <begin position="258"/>
        <end position="271"/>
    </location>
</feature>
<proteinExistence type="predicted"/>
<dbReference type="EMBL" id="JAJSOF020000003">
    <property type="protein sequence ID" value="KAJ4449339.1"/>
    <property type="molecule type" value="Genomic_DNA"/>
</dbReference>
<dbReference type="PANTHER" id="PTHR23227:SF67">
    <property type="entry name" value="CRANIOFACIAL DEVELOPMENT PROTEIN 2-LIKE"/>
    <property type="match status" value="1"/>
</dbReference>
<dbReference type="PANTHER" id="PTHR23227">
    <property type="entry name" value="BUCENTAUR RELATED"/>
    <property type="match status" value="1"/>
</dbReference>
<evidence type="ECO:0000313" key="2">
    <source>
        <dbReference type="EMBL" id="KAJ4449339.1"/>
    </source>
</evidence>
<reference evidence="2 3" key="1">
    <citation type="journal article" date="2022" name="Allergy">
        <title>Genome assembly and annotation of Periplaneta americana reveal a comprehensive cockroach allergen profile.</title>
        <authorList>
            <person name="Wang L."/>
            <person name="Xiong Q."/>
            <person name="Saelim N."/>
            <person name="Wang L."/>
            <person name="Nong W."/>
            <person name="Wan A.T."/>
            <person name="Shi M."/>
            <person name="Liu X."/>
            <person name="Cao Q."/>
            <person name="Hui J.H.L."/>
            <person name="Sookrung N."/>
            <person name="Leung T.F."/>
            <person name="Tungtrongchitr A."/>
            <person name="Tsui S.K.W."/>
        </authorList>
    </citation>
    <scope>NUCLEOTIDE SEQUENCE [LARGE SCALE GENOMIC DNA]</scope>
    <source>
        <strain evidence="2">PWHHKU_190912</strain>
    </source>
</reference>
<feature type="region of interest" description="Disordered" evidence="1">
    <location>
        <begin position="248"/>
        <end position="281"/>
    </location>
</feature>
<organism evidence="2 3">
    <name type="scientific">Periplaneta americana</name>
    <name type="common">American cockroach</name>
    <name type="synonym">Blatta americana</name>
    <dbReference type="NCBI Taxonomy" id="6978"/>
    <lineage>
        <taxon>Eukaryota</taxon>
        <taxon>Metazoa</taxon>
        <taxon>Ecdysozoa</taxon>
        <taxon>Arthropoda</taxon>
        <taxon>Hexapoda</taxon>
        <taxon>Insecta</taxon>
        <taxon>Pterygota</taxon>
        <taxon>Neoptera</taxon>
        <taxon>Polyneoptera</taxon>
        <taxon>Dictyoptera</taxon>
        <taxon>Blattodea</taxon>
        <taxon>Blattoidea</taxon>
        <taxon>Blattidae</taxon>
        <taxon>Blattinae</taxon>
        <taxon>Periplaneta</taxon>
    </lineage>
</organism>
<comment type="caution">
    <text evidence="2">The sequence shown here is derived from an EMBL/GenBank/DDBJ whole genome shotgun (WGS) entry which is preliminary data.</text>
</comment>
<dbReference type="Proteomes" id="UP001148838">
    <property type="component" value="Unassembled WGS sequence"/>
</dbReference>
<dbReference type="Gene3D" id="3.60.10.10">
    <property type="entry name" value="Endonuclease/exonuclease/phosphatase"/>
    <property type="match status" value="1"/>
</dbReference>
<accession>A0ABQ8TRS8</accession>
<name>A0ABQ8TRS8_PERAM</name>
<evidence type="ECO:0000256" key="1">
    <source>
        <dbReference type="SAM" id="MobiDB-lite"/>
    </source>
</evidence>
<feature type="compositionally biased region" description="Basic and acidic residues" evidence="1">
    <location>
        <begin position="1"/>
        <end position="17"/>
    </location>
</feature>
<gene>
    <name evidence="2" type="ORF">ANN_00737</name>
</gene>
<evidence type="ECO:0000313" key="3">
    <source>
        <dbReference type="Proteomes" id="UP001148838"/>
    </source>
</evidence>
<feature type="region of interest" description="Disordered" evidence="1">
    <location>
        <begin position="1"/>
        <end position="20"/>
    </location>
</feature>
<evidence type="ECO:0008006" key="4">
    <source>
        <dbReference type="Google" id="ProtNLM"/>
    </source>
</evidence>
<dbReference type="SUPFAM" id="SSF56219">
    <property type="entry name" value="DNase I-like"/>
    <property type="match status" value="1"/>
</dbReference>
<sequence length="447" mass="51402">MLNSHEGGRGDKNSQWKKERKRHLILERGKPGSEVVVKTYDLQLISERECAFRVKTKFYNTLTSIYAPTEEKSETIKEQFYTELENAYDKIPKYDIKIIMGDFNAKVGKARYLELACGEHSLHEETNKNGKMMINFANGTDLTVEETWFKHKDIHKRTWNSPDKQTFNQIYHVLVDRRHSASINDVRSLRGVETGSDHYLDEDGCNENENRREGYDNDNILSTAELYVDPPDKIDIDMAINKLRNNKAPGADNIPAELIKKGDGSEGESPRKNQRKGVRNIENYAHAKRKRSRLAGEEYVTEKARKCPNSFVATIVTSEDVMDLKTWWQMYFKKTTKALPHPGSPHCEPGLTLSKYKHLIYDEHFGYIEACEYIDSIKQHSFKLAKSNASPDLPSKKVYDTAGVPVNKKKIADVGKIVQCIPDEHQYFYQNILSWLTTVVVDLDEQA</sequence>
<dbReference type="InterPro" id="IPR036691">
    <property type="entry name" value="Endo/exonu/phosph_ase_sf"/>
</dbReference>